<organism evidence="4 5">
    <name type="scientific">Takifugu bimaculatus</name>
    <dbReference type="NCBI Taxonomy" id="433685"/>
    <lineage>
        <taxon>Eukaryota</taxon>
        <taxon>Metazoa</taxon>
        <taxon>Chordata</taxon>
        <taxon>Craniata</taxon>
        <taxon>Vertebrata</taxon>
        <taxon>Euteleostomi</taxon>
        <taxon>Actinopterygii</taxon>
        <taxon>Neopterygii</taxon>
        <taxon>Teleostei</taxon>
        <taxon>Neoteleostei</taxon>
        <taxon>Acanthomorphata</taxon>
        <taxon>Eupercaria</taxon>
        <taxon>Tetraodontiformes</taxon>
        <taxon>Tetradontoidea</taxon>
        <taxon>Tetraodontidae</taxon>
        <taxon>Takifugu</taxon>
    </lineage>
</organism>
<sequence length="226" mass="24776">MSEEEITLPDRGNGLLRSSRTKSYGSLVRSPISPVRQRRIEHRVQPGETLQGLALKYGVSMEQIKRANRMYTNDSIHLKKSLSIPLLLDSNSSLESLLGDSGDDQAAEQVHPGRISSDGKENNDGGTSEDLSPKEFLKRLDGLIHQSKQAAVRGCQDCREEVWCCRGRLQRGDAGLAAPHQVAECRFVHQGAAAGCTRRCAAHHHQTDQESEGPRGRDLPAVTDGC</sequence>
<dbReference type="AlphaFoldDB" id="A0A4Z2CF26"/>
<evidence type="ECO:0000259" key="3">
    <source>
        <dbReference type="PROSITE" id="PS51782"/>
    </source>
</evidence>
<proteinExistence type="predicted"/>
<feature type="region of interest" description="Disordered" evidence="2">
    <location>
        <begin position="98"/>
        <end position="132"/>
    </location>
</feature>
<evidence type="ECO:0000256" key="1">
    <source>
        <dbReference type="ARBA" id="ARBA00040996"/>
    </source>
</evidence>
<name>A0A4Z2CF26_9TELE</name>
<dbReference type="CDD" id="cd00118">
    <property type="entry name" value="LysM"/>
    <property type="match status" value="1"/>
</dbReference>
<feature type="region of interest" description="Disordered" evidence="2">
    <location>
        <begin position="1"/>
        <end position="31"/>
    </location>
</feature>
<dbReference type="InterPro" id="IPR045030">
    <property type="entry name" value="LYSM1-4"/>
</dbReference>
<dbReference type="Proteomes" id="UP000516260">
    <property type="component" value="Chromosome 10"/>
</dbReference>
<dbReference type="SMART" id="SM00257">
    <property type="entry name" value="LysM"/>
    <property type="match status" value="1"/>
</dbReference>
<dbReference type="Pfam" id="PF01476">
    <property type="entry name" value="LysM"/>
    <property type="match status" value="1"/>
</dbReference>
<evidence type="ECO:0000313" key="5">
    <source>
        <dbReference type="Proteomes" id="UP000516260"/>
    </source>
</evidence>
<dbReference type="PANTHER" id="PTHR20932:SF2">
    <property type="entry name" value="AND PUTATIVE PEPTIDOGLYCAN-BINDING DOMAIN-CONTAINING PROTEIN 1-RELATED"/>
    <property type="match status" value="1"/>
</dbReference>
<dbReference type="InterPro" id="IPR036779">
    <property type="entry name" value="LysM_dom_sf"/>
</dbReference>
<reference evidence="4 5" key="1">
    <citation type="submission" date="2019-04" db="EMBL/GenBank/DDBJ databases">
        <title>The sequence and de novo assembly of Takifugu bimaculatus genome using PacBio and Hi-C technologies.</title>
        <authorList>
            <person name="Xu P."/>
            <person name="Liu B."/>
            <person name="Zhou Z."/>
        </authorList>
    </citation>
    <scope>NUCLEOTIDE SEQUENCE [LARGE SCALE GENOMIC DNA]</scope>
    <source>
        <strain evidence="4">TB-2018</strain>
        <tissue evidence="4">Muscle</tissue>
    </source>
</reference>
<dbReference type="EMBL" id="SWLE01000002">
    <property type="protein sequence ID" value="TNN02842.1"/>
    <property type="molecule type" value="Genomic_DNA"/>
</dbReference>
<dbReference type="Gene3D" id="3.10.350.10">
    <property type="entry name" value="LysM domain"/>
    <property type="match status" value="1"/>
</dbReference>
<dbReference type="InterPro" id="IPR018392">
    <property type="entry name" value="LysM"/>
</dbReference>
<feature type="domain" description="LysM" evidence="3">
    <location>
        <begin position="40"/>
        <end position="84"/>
    </location>
</feature>
<gene>
    <name evidence="4" type="ORF">fugu_010329</name>
</gene>
<accession>A0A4Z2CF26</accession>
<dbReference type="PANTHER" id="PTHR20932">
    <property type="entry name" value="LYSM AND PUTATIVE PEPTIDOGLYCAN-BINDING DOMAIN-CONTAINING PROTEIN"/>
    <property type="match status" value="1"/>
</dbReference>
<feature type="region of interest" description="Disordered" evidence="2">
    <location>
        <begin position="204"/>
        <end position="226"/>
    </location>
</feature>
<comment type="caution">
    <text evidence="4">The sequence shown here is derived from an EMBL/GenBank/DDBJ whole genome shotgun (WGS) entry which is preliminary data.</text>
</comment>
<dbReference type="SUPFAM" id="SSF54106">
    <property type="entry name" value="LysM domain"/>
    <property type="match status" value="1"/>
</dbReference>
<evidence type="ECO:0000256" key="2">
    <source>
        <dbReference type="SAM" id="MobiDB-lite"/>
    </source>
</evidence>
<feature type="compositionally biased region" description="Basic and acidic residues" evidence="2">
    <location>
        <begin position="205"/>
        <end position="218"/>
    </location>
</feature>
<keyword evidence="5" id="KW-1185">Reference proteome</keyword>
<protein>
    <recommendedName>
        <fullName evidence="1">LysM and putative peptidoglycan-binding domain-containing protein 1</fullName>
    </recommendedName>
</protein>
<dbReference type="PROSITE" id="PS51782">
    <property type="entry name" value="LYSM"/>
    <property type="match status" value="1"/>
</dbReference>
<evidence type="ECO:0000313" key="4">
    <source>
        <dbReference type="EMBL" id="TNN02842.1"/>
    </source>
</evidence>